<keyword evidence="5" id="KW-0998">Cell outer membrane</keyword>
<evidence type="ECO:0000259" key="7">
    <source>
        <dbReference type="Pfam" id="PF07980"/>
    </source>
</evidence>
<gene>
    <name evidence="9" type="ORF">F7D20_11245</name>
</gene>
<feature type="signal peptide" evidence="6">
    <location>
        <begin position="1"/>
        <end position="23"/>
    </location>
</feature>
<protein>
    <submittedName>
        <fullName evidence="9">RagB/SusD family nutrient uptake outer membrane protein</fullName>
    </submittedName>
</protein>
<dbReference type="AlphaFoldDB" id="A0A6A7WDM2"/>
<keyword evidence="3 6" id="KW-0732">Signal</keyword>
<evidence type="ECO:0000256" key="1">
    <source>
        <dbReference type="ARBA" id="ARBA00004442"/>
    </source>
</evidence>
<evidence type="ECO:0000313" key="9">
    <source>
        <dbReference type="EMBL" id="MQP12515.1"/>
    </source>
</evidence>
<dbReference type="Pfam" id="PF07980">
    <property type="entry name" value="SusD_RagB"/>
    <property type="match status" value="1"/>
</dbReference>
<comment type="subcellular location">
    <subcellularLocation>
        <location evidence="1">Cell outer membrane</location>
    </subcellularLocation>
</comment>
<evidence type="ECO:0000256" key="4">
    <source>
        <dbReference type="ARBA" id="ARBA00023136"/>
    </source>
</evidence>
<feature type="chain" id="PRO_5025388945" evidence="6">
    <location>
        <begin position="24"/>
        <end position="565"/>
    </location>
</feature>
<comment type="similarity">
    <text evidence="2">Belongs to the SusD family.</text>
</comment>
<keyword evidence="4" id="KW-0472">Membrane</keyword>
<dbReference type="RefSeq" id="WP_158464108.1">
    <property type="nucleotide sequence ID" value="NZ_VZAD01000085.1"/>
</dbReference>
<evidence type="ECO:0000256" key="5">
    <source>
        <dbReference type="ARBA" id="ARBA00023237"/>
    </source>
</evidence>
<feature type="domain" description="SusD-like N-terminal" evidence="8">
    <location>
        <begin position="117"/>
        <end position="246"/>
    </location>
</feature>
<evidence type="ECO:0000256" key="6">
    <source>
        <dbReference type="SAM" id="SignalP"/>
    </source>
</evidence>
<evidence type="ECO:0000313" key="10">
    <source>
        <dbReference type="Proteomes" id="UP000384372"/>
    </source>
</evidence>
<dbReference type="Gene3D" id="1.25.40.390">
    <property type="match status" value="1"/>
</dbReference>
<dbReference type="EMBL" id="VZAD01000085">
    <property type="protein sequence ID" value="MQP12515.1"/>
    <property type="molecule type" value="Genomic_DNA"/>
</dbReference>
<proteinExistence type="inferred from homology"/>
<sequence length="565" mass="63901">MMKINKTTFVALALAATSFTSCIEEVDPQSDIVTIDQAASAPNSFNKFVSAITADMNGRPMMNSESKLSANNYDFGYPSQMIQRDLMGQDIAYPATVAPGFFTVWYNYFDVLTPQYLMCQIPWTVYYAWIKNCNTVIKMGAGNPTEEQKSGVGIAYAMRAFFYEDMAQMYANETYTKNPEAETVPIVSDDESIDMNHNPRATNEKMWNFIISDLDKAEEYLAGYERPDKTTPDVSVVYGLKARAYLVMGKWDKAEEYAKKAQAGYSVMSSAEYTDRETGFNTPNEAWMFCVTYKDTDPCIKYNDADTSWGSQMSLEINPDKDVSACGYAANYGDAKLIDRHLYETIPATDCRKKCFVDFSTNDMEGTELENKLKEYSDYPTWLEYSAEMAKWPGTGGLSLKFRTANGVEGHNNTSKGFLQSVPLMRVEEMKLIEAEAAGMQDEARGKQLLEAFAKARDPQFVYGKHVNDKYGNSSNSGFQNEIWWQRRVELWGEGFATFDIKRFGKSVIRSYAGTNHCEESRWNTTGVPQWMTLMIVESEGAYNADCTQNPMVTTPTSDSQEYIW</sequence>
<dbReference type="PROSITE" id="PS51257">
    <property type="entry name" value="PROKAR_LIPOPROTEIN"/>
    <property type="match status" value="1"/>
</dbReference>
<dbReference type="Proteomes" id="UP000384372">
    <property type="component" value="Unassembled WGS sequence"/>
</dbReference>
<comment type="caution">
    <text evidence="9">The sequence shown here is derived from an EMBL/GenBank/DDBJ whole genome shotgun (WGS) entry which is preliminary data.</text>
</comment>
<dbReference type="Pfam" id="PF14322">
    <property type="entry name" value="SusD-like_3"/>
    <property type="match status" value="1"/>
</dbReference>
<evidence type="ECO:0000256" key="2">
    <source>
        <dbReference type="ARBA" id="ARBA00006275"/>
    </source>
</evidence>
<dbReference type="SUPFAM" id="SSF48452">
    <property type="entry name" value="TPR-like"/>
    <property type="match status" value="1"/>
</dbReference>
<dbReference type="GO" id="GO:0009279">
    <property type="term" value="C:cell outer membrane"/>
    <property type="evidence" value="ECO:0007669"/>
    <property type="project" value="UniProtKB-SubCell"/>
</dbReference>
<keyword evidence="10" id="KW-1185">Reference proteome</keyword>
<name>A0A6A7WDM2_9BACT</name>
<dbReference type="OrthoDB" id="1100079at2"/>
<evidence type="ECO:0000259" key="8">
    <source>
        <dbReference type="Pfam" id="PF14322"/>
    </source>
</evidence>
<dbReference type="InterPro" id="IPR011990">
    <property type="entry name" value="TPR-like_helical_dom_sf"/>
</dbReference>
<dbReference type="InterPro" id="IPR033985">
    <property type="entry name" value="SusD-like_N"/>
</dbReference>
<dbReference type="InterPro" id="IPR012944">
    <property type="entry name" value="SusD_RagB_dom"/>
</dbReference>
<reference evidence="9 10" key="1">
    <citation type="submission" date="2019-09" db="EMBL/GenBank/DDBJ databases">
        <title>Distinct polysaccharide growth profiles of human intestinal Prevotella copri isolates.</title>
        <authorList>
            <person name="Fehlner-Peach H."/>
            <person name="Magnabosco C."/>
            <person name="Raghavan V."/>
            <person name="Scher J.U."/>
            <person name="Tett A."/>
            <person name="Cox L.M."/>
            <person name="Gottsegen C."/>
            <person name="Watters A."/>
            <person name="Wiltshire- Gordon J.D."/>
            <person name="Segata N."/>
            <person name="Bonneau R."/>
            <person name="Littman D.R."/>
        </authorList>
    </citation>
    <scope>NUCLEOTIDE SEQUENCE [LARGE SCALE GENOMIC DNA]</scope>
    <source>
        <strain evidence="10">iAQ1173</strain>
    </source>
</reference>
<feature type="domain" description="RagB/SusD" evidence="7">
    <location>
        <begin position="333"/>
        <end position="519"/>
    </location>
</feature>
<accession>A0A6A7WDM2</accession>
<organism evidence="9 10">
    <name type="scientific">Segatella copri</name>
    <dbReference type="NCBI Taxonomy" id="165179"/>
    <lineage>
        <taxon>Bacteria</taxon>
        <taxon>Pseudomonadati</taxon>
        <taxon>Bacteroidota</taxon>
        <taxon>Bacteroidia</taxon>
        <taxon>Bacteroidales</taxon>
        <taxon>Prevotellaceae</taxon>
        <taxon>Segatella</taxon>
    </lineage>
</organism>
<evidence type="ECO:0000256" key="3">
    <source>
        <dbReference type="ARBA" id="ARBA00022729"/>
    </source>
</evidence>